<keyword evidence="1" id="KW-1133">Transmembrane helix</keyword>
<reference evidence="2 3" key="1">
    <citation type="submission" date="2019-01" db="EMBL/GenBank/DDBJ databases">
        <title>Draft Genome and Complete Hox-Cluster Characterization of the Sterlet Sturgeon (Acipenser ruthenus).</title>
        <authorList>
            <person name="Wei Q."/>
        </authorList>
    </citation>
    <scope>NUCLEOTIDE SEQUENCE [LARGE SCALE GENOMIC DNA]</scope>
    <source>
        <strain evidence="2">WHYD16114868_AA</strain>
        <tissue evidence="2">Blood</tissue>
    </source>
</reference>
<organism evidence="2 3">
    <name type="scientific">Acipenser ruthenus</name>
    <name type="common">Sterlet sturgeon</name>
    <dbReference type="NCBI Taxonomy" id="7906"/>
    <lineage>
        <taxon>Eukaryota</taxon>
        <taxon>Metazoa</taxon>
        <taxon>Chordata</taxon>
        <taxon>Craniata</taxon>
        <taxon>Vertebrata</taxon>
        <taxon>Euteleostomi</taxon>
        <taxon>Actinopterygii</taxon>
        <taxon>Chondrostei</taxon>
        <taxon>Acipenseriformes</taxon>
        <taxon>Acipenseridae</taxon>
        <taxon>Acipenser</taxon>
    </lineage>
</organism>
<keyword evidence="3" id="KW-1185">Reference proteome</keyword>
<comment type="caution">
    <text evidence="2">The sequence shown here is derived from an EMBL/GenBank/DDBJ whole genome shotgun (WGS) entry which is preliminary data.</text>
</comment>
<accession>A0A444U243</accession>
<evidence type="ECO:0000313" key="2">
    <source>
        <dbReference type="EMBL" id="RXM29231.1"/>
    </source>
</evidence>
<proteinExistence type="predicted"/>
<sequence length="46" mass="5324">MRSLHQVYVLFAIYCLYTIPTSSVFIRTPLNAYGTKANREEEEKGL</sequence>
<keyword evidence="1" id="KW-0812">Transmembrane</keyword>
<dbReference type="AlphaFoldDB" id="A0A444U243"/>
<evidence type="ECO:0000313" key="3">
    <source>
        <dbReference type="Proteomes" id="UP000289886"/>
    </source>
</evidence>
<name>A0A444U243_ACIRT</name>
<protein>
    <submittedName>
        <fullName evidence="2">Uncharacterized protein</fullName>
    </submittedName>
</protein>
<feature type="transmembrane region" description="Helical" evidence="1">
    <location>
        <begin position="7"/>
        <end position="26"/>
    </location>
</feature>
<dbReference type="Proteomes" id="UP000289886">
    <property type="component" value="Unassembled WGS sequence"/>
</dbReference>
<dbReference type="EMBL" id="SCEB01215502">
    <property type="protein sequence ID" value="RXM29231.1"/>
    <property type="molecule type" value="Genomic_DNA"/>
</dbReference>
<keyword evidence="1" id="KW-0472">Membrane</keyword>
<evidence type="ECO:0000256" key="1">
    <source>
        <dbReference type="SAM" id="Phobius"/>
    </source>
</evidence>
<gene>
    <name evidence="2" type="ORF">EOD39_9002</name>
</gene>